<organism evidence="2 3">
    <name type="scientific">Ensete ventricosum</name>
    <name type="common">Abyssinian banana</name>
    <name type="synonym">Musa ensete</name>
    <dbReference type="NCBI Taxonomy" id="4639"/>
    <lineage>
        <taxon>Eukaryota</taxon>
        <taxon>Viridiplantae</taxon>
        <taxon>Streptophyta</taxon>
        <taxon>Embryophyta</taxon>
        <taxon>Tracheophyta</taxon>
        <taxon>Spermatophyta</taxon>
        <taxon>Magnoliopsida</taxon>
        <taxon>Liliopsida</taxon>
        <taxon>Zingiberales</taxon>
        <taxon>Musaceae</taxon>
        <taxon>Ensete</taxon>
    </lineage>
</organism>
<dbReference type="EMBL" id="AMZH03032233">
    <property type="protein sequence ID" value="RRT32406.1"/>
    <property type="molecule type" value="Genomic_DNA"/>
</dbReference>
<feature type="region of interest" description="Disordered" evidence="1">
    <location>
        <begin position="1"/>
        <end position="32"/>
    </location>
</feature>
<dbReference type="AlphaFoldDB" id="A0A426WYQ1"/>
<protein>
    <submittedName>
        <fullName evidence="2">Uncharacterized protein</fullName>
    </submittedName>
</protein>
<comment type="caution">
    <text evidence="2">The sequence shown here is derived from an EMBL/GenBank/DDBJ whole genome shotgun (WGS) entry which is preliminary data.</text>
</comment>
<name>A0A426WYQ1_ENSVE</name>
<dbReference type="Proteomes" id="UP000287651">
    <property type="component" value="Unassembled WGS sequence"/>
</dbReference>
<accession>A0A426WYQ1</accession>
<proteinExistence type="predicted"/>
<gene>
    <name evidence="2" type="ORF">B296_00058555</name>
</gene>
<sequence length="71" mass="7860">MRWDLARSSLGDSSKKLGSSLGTQREIAGKKTRGLATRLPDVAGVCRRFDLHTKKIGSGCQCTSRRTHKWT</sequence>
<evidence type="ECO:0000313" key="2">
    <source>
        <dbReference type="EMBL" id="RRT32406.1"/>
    </source>
</evidence>
<reference evidence="2 3" key="1">
    <citation type="journal article" date="2014" name="Agronomy (Basel)">
        <title>A Draft Genome Sequence for Ensete ventricosum, the Drought-Tolerant Tree Against Hunger.</title>
        <authorList>
            <person name="Harrison J."/>
            <person name="Moore K.A."/>
            <person name="Paszkiewicz K."/>
            <person name="Jones T."/>
            <person name="Grant M."/>
            <person name="Ambacheew D."/>
            <person name="Muzemil S."/>
            <person name="Studholme D.J."/>
        </authorList>
    </citation>
    <scope>NUCLEOTIDE SEQUENCE [LARGE SCALE GENOMIC DNA]</scope>
</reference>
<feature type="compositionally biased region" description="Low complexity" evidence="1">
    <location>
        <begin position="8"/>
        <end position="22"/>
    </location>
</feature>
<evidence type="ECO:0000256" key="1">
    <source>
        <dbReference type="SAM" id="MobiDB-lite"/>
    </source>
</evidence>
<evidence type="ECO:0000313" key="3">
    <source>
        <dbReference type="Proteomes" id="UP000287651"/>
    </source>
</evidence>